<keyword evidence="6" id="KW-0269">Exonuclease</keyword>
<dbReference type="EMBL" id="CP021780">
    <property type="protein sequence ID" value="ASA19528.1"/>
    <property type="molecule type" value="Genomic_DNA"/>
</dbReference>
<dbReference type="GO" id="GO:0006281">
    <property type="term" value="P:DNA repair"/>
    <property type="evidence" value="ECO:0007669"/>
    <property type="project" value="UniProtKB-KW"/>
</dbReference>
<dbReference type="Pfam" id="PF12705">
    <property type="entry name" value="PDDEXK_1"/>
    <property type="match status" value="1"/>
</dbReference>
<dbReference type="SUPFAM" id="SSF52540">
    <property type="entry name" value="P-loop containing nucleoside triphosphate hydrolases"/>
    <property type="match status" value="1"/>
</dbReference>
<keyword evidence="2" id="KW-0547">Nucleotide-binding</keyword>
<dbReference type="InterPro" id="IPR011604">
    <property type="entry name" value="PDDEXK-like_dom_sf"/>
</dbReference>
<proteinExistence type="predicted"/>
<keyword evidence="8" id="KW-0238">DNA-binding</keyword>
<keyword evidence="4" id="KW-0378">Hydrolase</keyword>
<accession>A0A2Z2KLN3</accession>
<dbReference type="InterPro" id="IPR038726">
    <property type="entry name" value="PDDEXK_AddAB-type"/>
</dbReference>
<dbReference type="GO" id="GO:0004527">
    <property type="term" value="F:exonuclease activity"/>
    <property type="evidence" value="ECO:0007669"/>
    <property type="project" value="UniProtKB-KW"/>
</dbReference>
<evidence type="ECO:0000313" key="11">
    <source>
        <dbReference type="EMBL" id="ASA19528.1"/>
    </source>
</evidence>
<keyword evidence="9" id="KW-0234">DNA repair</keyword>
<dbReference type="GO" id="GO:0003677">
    <property type="term" value="F:DNA binding"/>
    <property type="evidence" value="ECO:0007669"/>
    <property type="project" value="UniProtKB-KW"/>
</dbReference>
<sequence>MSLNWFSDLFEICNNDPFRKKILFVDHYDQGDQWLNQLTKEYGPLLGVETETLRSLIVKCTKLGLVQRGLRLLNSKQTFWVVQNLMIEMAERLNMYIQADMVTPGIVRSFHHAIEELRGAGVCASKLSITVFEYEQKGLYITELLSLYEQWLEQNHFSDFAGLLDYLPETAETNNHLFICKDMEHLSSVEQEMLKRIAGDRLIILPQTGSFLSSLQNKAPITVQLFQATGTLAEIREAFRRICNKEDSFDQAEVIVSNYENYSLAIFTLSQALEIPCTFSQGLPVIYSKVGQAALVYLEWLGCNYDVECILNALRHDILSFHHFGDNVDQTDLISTLEQSGIGWGRQRYSMLEVSSNTVLRGVNGESIGILSRIFKGVFQKLPDSRQEKWTPLVILHSLMDFLQKYAVPSSEADSLVKTELTAQIKMLELVSPRTLSSESALRYAIDMVEGVRILVGGPTSGKLHISSLHDGGISGRKQTYMLGMSNENWTLQVRQDPVLLDMERRNIEGLLLSAERTECIIRERETRLEMLSGAVTLSYSNYDPAEEKEIIPAFMLLQVARIITNDSQMDLTGLVRVLGKPFGYMSSGTNEEHLLDGGDRWLGRFHAEGRLQDGLYSLSQSFPFTAKLKQAEMQIREELLSEYEGIISTDTFTVSYLNNPEVYLSVTQLEKYAECPKRFFYSHILKVKDRGIAEYNRAQWLDAASRGSLLHRIFYLYLKEMSIEFTYEDRPKHNEQRLQEITEQVIREYEVKVPPPTPPIFHKECDSLQRDVSIFYQMEQKSQGRPRFFELELAIDGQPMSVRLDNGIVIRMKGFVDRVDEIGPHLYKIYDYKTGSPTKYDENEYFSQGRQLQHALYAVAVEQWLRETGQDVEARVIESAYYFPTERGKGDEVSRIQNKTSELAELVGYLLTSMESGTFVTTTDSKRCSYCDYGAVCNNDSECTKAKWNLAPNSLRLEHIKEVERFG</sequence>
<evidence type="ECO:0000256" key="2">
    <source>
        <dbReference type="ARBA" id="ARBA00022741"/>
    </source>
</evidence>
<dbReference type="SUPFAM" id="SSF52980">
    <property type="entry name" value="Restriction endonuclease-like"/>
    <property type="match status" value="1"/>
</dbReference>
<dbReference type="OrthoDB" id="9758506at2"/>
<evidence type="ECO:0000256" key="7">
    <source>
        <dbReference type="ARBA" id="ARBA00022840"/>
    </source>
</evidence>
<keyword evidence="3" id="KW-0227">DNA damage</keyword>
<dbReference type="GO" id="GO:0005524">
    <property type="term" value="F:ATP binding"/>
    <property type="evidence" value="ECO:0007669"/>
    <property type="project" value="UniProtKB-KW"/>
</dbReference>
<name>A0A2Z2KLN3_9BACL</name>
<evidence type="ECO:0000259" key="10">
    <source>
        <dbReference type="Pfam" id="PF12705"/>
    </source>
</evidence>
<dbReference type="KEGG" id="pdh:B9T62_01025"/>
<evidence type="ECO:0000256" key="4">
    <source>
        <dbReference type="ARBA" id="ARBA00022801"/>
    </source>
</evidence>
<evidence type="ECO:0000256" key="5">
    <source>
        <dbReference type="ARBA" id="ARBA00022806"/>
    </source>
</evidence>
<evidence type="ECO:0000256" key="8">
    <source>
        <dbReference type="ARBA" id="ARBA00023125"/>
    </source>
</evidence>
<keyword evidence="1" id="KW-0540">Nuclease</keyword>
<evidence type="ECO:0000256" key="9">
    <source>
        <dbReference type="ARBA" id="ARBA00023204"/>
    </source>
</evidence>
<gene>
    <name evidence="11" type="ORF">B9T62_01025</name>
</gene>
<evidence type="ECO:0000313" key="12">
    <source>
        <dbReference type="Proteomes" id="UP000249890"/>
    </source>
</evidence>
<evidence type="ECO:0000256" key="3">
    <source>
        <dbReference type="ARBA" id="ARBA00022763"/>
    </source>
</evidence>
<dbReference type="InterPro" id="IPR027417">
    <property type="entry name" value="P-loop_NTPase"/>
</dbReference>
<dbReference type="GO" id="GO:0004386">
    <property type="term" value="F:helicase activity"/>
    <property type="evidence" value="ECO:0007669"/>
    <property type="project" value="UniProtKB-KW"/>
</dbReference>
<dbReference type="RefSeq" id="WP_087913553.1">
    <property type="nucleotide sequence ID" value="NZ_CP021780.1"/>
</dbReference>
<evidence type="ECO:0000256" key="6">
    <source>
        <dbReference type="ARBA" id="ARBA00022839"/>
    </source>
</evidence>
<dbReference type="Proteomes" id="UP000249890">
    <property type="component" value="Chromosome"/>
</dbReference>
<keyword evidence="12" id="KW-1185">Reference proteome</keyword>
<keyword evidence="5" id="KW-0347">Helicase</keyword>
<protein>
    <recommendedName>
        <fullName evidence="10">PD-(D/E)XK endonuclease-like domain-containing protein</fullName>
    </recommendedName>
</protein>
<evidence type="ECO:0000256" key="1">
    <source>
        <dbReference type="ARBA" id="ARBA00022722"/>
    </source>
</evidence>
<dbReference type="InterPro" id="IPR011335">
    <property type="entry name" value="Restrct_endonuc-II-like"/>
</dbReference>
<organism evidence="11 12">
    <name type="scientific">Paenibacillus donghaensis</name>
    <dbReference type="NCBI Taxonomy" id="414771"/>
    <lineage>
        <taxon>Bacteria</taxon>
        <taxon>Bacillati</taxon>
        <taxon>Bacillota</taxon>
        <taxon>Bacilli</taxon>
        <taxon>Bacillales</taxon>
        <taxon>Paenibacillaceae</taxon>
        <taxon>Paenibacillus</taxon>
    </lineage>
</organism>
<keyword evidence="7" id="KW-0067">ATP-binding</keyword>
<dbReference type="AlphaFoldDB" id="A0A2Z2KLN3"/>
<dbReference type="Gene3D" id="3.90.320.10">
    <property type="match status" value="1"/>
</dbReference>
<reference evidence="11 12" key="1">
    <citation type="submission" date="2017-06" db="EMBL/GenBank/DDBJ databases">
        <title>Complete genome sequence of Paenibacillus donghaensis KCTC 13049T isolated from East Sea sediment, South Korea.</title>
        <authorList>
            <person name="Jung B.K."/>
            <person name="Hong S.-J."/>
            <person name="Shin J.-H."/>
        </authorList>
    </citation>
    <scope>NUCLEOTIDE SEQUENCE [LARGE SCALE GENOMIC DNA]</scope>
    <source>
        <strain evidence="11 12">KCTC 13049</strain>
    </source>
</reference>
<feature type="domain" description="PD-(D/E)XK endonuclease-like" evidence="10">
    <location>
        <begin position="665"/>
        <end position="939"/>
    </location>
</feature>